<accession>A0AAV4HZA8</accession>
<evidence type="ECO:0000313" key="3">
    <source>
        <dbReference type="Proteomes" id="UP000762676"/>
    </source>
</evidence>
<organism evidence="2 3">
    <name type="scientific">Elysia marginata</name>
    <dbReference type="NCBI Taxonomy" id="1093978"/>
    <lineage>
        <taxon>Eukaryota</taxon>
        <taxon>Metazoa</taxon>
        <taxon>Spiralia</taxon>
        <taxon>Lophotrochozoa</taxon>
        <taxon>Mollusca</taxon>
        <taxon>Gastropoda</taxon>
        <taxon>Heterobranchia</taxon>
        <taxon>Euthyneura</taxon>
        <taxon>Panpulmonata</taxon>
        <taxon>Sacoglossa</taxon>
        <taxon>Placobranchoidea</taxon>
        <taxon>Plakobranchidae</taxon>
        <taxon>Elysia</taxon>
    </lineage>
</organism>
<comment type="caution">
    <text evidence="2">The sequence shown here is derived from an EMBL/GenBank/DDBJ whole genome shotgun (WGS) entry which is preliminary data.</text>
</comment>
<keyword evidence="3" id="KW-1185">Reference proteome</keyword>
<reference evidence="2 3" key="1">
    <citation type="journal article" date="2021" name="Elife">
        <title>Chloroplast acquisition without the gene transfer in kleptoplastic sea slugs, Plakobranchus ocellatus.</title>
        <authorList>
            <person name="Maeda T."/>
            <person name="Takahashi S."/>
            <person name="Yoshida T."/>
            <person name="Shimamura S."/>
            <person name="Takaki Y."/>
            <person name="Nagai Y."/>
            <person name="Toyoda A."/>
            <person name="Suzuki Y."/>
            <person name="Arimoto A."/>
            <person name="Ishii H."/>
            <person name="Satoh N."/>
            <person name="Nishiyama T."/>
            <person name="Hasebe M."/>
            <person name="Maruyama T."/>
            <person name="Minagawa J."/>
            <person name="Obokata J."/>
            <person name="Shigenobu S."/>
        </authorList>
    </citation>
    <scope>NUCLEOTIDE SEQUENCE [LARGE SCALE GENOMIC DNA]</scope>
</reference>
<evidence type="ECO:0000313" key="2">
    <source>
        <dbReference type="EMBL" id="GFS03304.1"/>
    </source>
</evidence>
<dbReference type="AlphaFoldDB" id="A0AAV4HZA8"/>
<protein>
    <submittedName>
        <fullName evidence="2">Uncharacterized protein</fullName>
    </submittedName>
</protein>
<name>A0AAV4HZA8_9GAST</name>
<feature type="compositionally biased region" description="Basic and acidic residues" evidence="1">
    <location>
        <begin position="1"/>
        <end position="10"/>
    </location>
</feature>
<sequence length="78" mass="8715">MDYPLLDRSHLRLPQNRYHDTNSSKSNTAEIAAKEDRRDAVVGLAVKNALVSKLTSLPKSINDRRMTLRLPLATVISA</sequence>
<dbReference type="Proteomes" id="UP000762676">
    <property type="component" value="Unassembled WGS sequence"/>
</dbReference>
<dbReference type="EMBL" id="BMAT01009285">
    <property type="protein sequence ID" value="GFS03304.1"/>
    <property type="molecule type" value="Genomic_DNA"/>
</dbReference>
<gene>
    <name evidence="2" type="ORF">ElyMa_004628500</name>
</gene>
<feature type="region of interest" description="Disordered" evidence="1">
    <location>
        <begin position="1"/>
        <end position="32"/>
    </location>
</feature>
<proteinExistence type="predicted"/>
<evidence type="ECO:0000256" key="1">
    <source>
        <dbReference type="SAM" id="MobiDB-lite"/>
    </source>
</evidence>